<evidence type="ECO:0000313" key="1">
    <source>
        <dbReference type="EMBL" id="DAD94185.1"/>
    </source>
</evidence>
<reference evidence="1" key="1">
    <citation type="journal article" date="2021" name="Proc. Natl. Acad. Sci. U.S.A.">
        <title>A Catalog of Tens of Thousands of Viruses from Human Metagenomes Reveals Hidden Associations with Chronic Diseases.</title>
        <authorList>
            <person name="Tisza M.J."/>
            <person name="Buck C.B."/>
        </authorList>
    </citation>
    <scope>NUCLEOTIDE SEQUENCE</scope>
    <source>
        <strain evidence="1">Cttpk5</strain>
    </source>
</reference>
<organism evidence="1">
    <name type="scientific">Siphoviridae sp. cttpk5</name>
    <dbReference type="NCBI Taxonomy" id="2826496"/>
    <lineage>
        <taxon>Viruses</taxon>
        <taxon>Duplodnaviria</taxon>
        <taxon>Heunggongvirae</taxon>
        <taxon>Uroviricota</taxon>
        <taxon>Caudoviricetes</taxon>
    </lineage>
</organism>
<sequence length="81" mass="9461">MMPSLTPRLRRIKPPCGRFCPARMAGCSTMCCNWTLYESIRNYLYVENGQARKNLELDIAAQKQINRADNQVRRRKHYGAK</sequence>
<proteinExistence type="predicted"/>
<accession>A0A8S5NHN6</accession>
<name>A0A8S5NHN6_9CAUD</name>
<dbReference type="EMBL" id="BK015174">
    <property type="protein sequence ID" value="DAD94185.1"/>
    <property type="molecule type" value="Genomic_DNA"/>
</dbReference>
<protein>
    <submittedName>
        <fullName evidence="1">Uncharacterized protein</fullName>
    </submittedName>
</protein>